<evidence type="ECO:0000313" key="3">
    <source>
        <dbReference type="Proteomes" id="UP001524478"/>
    </source>
</evidence>
<dbReference type="InterPro" id="IPR000182">
    <property type="entry name" value="GNAT_dom"/>
</dbReference>
<feature type="domain" description="N-acetyltransferase" evidence="1">
    <location>
        <begin position="1"/>
        <end position="157"/>
    </location>
</feature>
<keyword evidence="3" id="KW-1185">Reference proteome</keyword>
<accession>A0ABT1S805</accession>
<dbReference type="Proteomes" id="UP001524478">
    <property type="component" value="Unassembled WGS sequence"/>
</dbReference>
<gene>
    <name evidence="2" type="ORF">NE686_05880</name>
</gene>
<dbReference type="RefSeq" id="WP_216557871.1">
    <property type="nucleotide sequence ID" value="NZ_JAHLOH010000027.1"/>
</dbReference>
<proteinExistence type="predicted"/>
<comment type="caution">
    <text evidence="2">The sequence shown here is derived from an EMBL/GenBank/DDBJ whole genome shotgun (WGS) entry which is preliminary data.</text>
</comment>
<dbReference type="Pfam" id="PF00583">
    <property type="entry name" value="Acetyltransf_1"/>
    <property type="match status" value="1"/>
</dbReference>
<dbReference type="EMBL" id="JANGAC010000003">
    <property type="protein sequence ID" value="MCQ4922603.1"/>
    <property type="molecule type" value="Genomic_DNA"/>
</dbReference>
<reference evidence="2 3" key="1">
    <citation type="submission" date="2022-06" db="EMBL/GenBank/DDBJ databases">
        <title>Isolation of gut microbiota from human fecal samples.</title>
        <authorList>
            <person name="Pamer E.G."/>
            <person name="Barat B."/>
            <person name="Waligurski E."/>
            <person name="Medina S."/>
            <person name="Paddock L."/>
            <person name="Mostad J."/>
        </authorList>
    </citation>
    <scope>NUCLEOTIDE SEQUENCE [LARGE SCALE GENOMIC DNA]</scope>
    <source>
        <strain evidence="2 3">DFI.7.95</strain>
    </source>
</reference>
<protein>
    <submittedName>
        <fullName evidence="2">GNAT family N-acetyltransferase</fullName>
    </submittedName>
</protein>
<evidence type="ECO:0000259" key="1">
    <source>
        <dbReference type="PROSITE" id="PS51186"/>
    </source>
</evidence>
<dbReference type="PROSITE" id="PS51186">
    <property type="entry name" value="GNAT"/>
    <property type="match status" value="1"/>
</dbReference>
<sequence>MSLIIEMTKDFAIDISNWIYEDPYSMYSFENNSETILELMSGDYYAFIDDKNQLSGYFCFDKSAQIPTHDYTYSEEALDIGLGMNPLLCGKGLGYSFLNKGIDFARKKFQSKKYRLTVASFNRRAISLYKKVGFIILKTVNHSKSGDEFYIMVREERD</sequence>
<evidence type="ECO:0000313" key="2">
    <source>
        <dbReference type="EMBL" id="MCQ4922603.1"/>
    </source>
</evidence>
<organism evidence="2 3">
    <name type="scientific">Tissierella carlieri</name>
    <dbReference type="NCBI Taxonomy" id="689904"/>
    <lineage>
        <taxon>Bacteria</taxon>
        <taxon>Bacillati</taxon>
        <taxon>Bacillota</taxon>
        <taxon>Tissierellia</taxon>
        <taxon>Tissierellales</taxon>
        <taxon>Tissierellaceae</taxon>
        <taxon>Tissierella</taxon>
    </lineage>
</organism>
<name>A0ABT1S805_9FIRM</name>